<dbReference type="Proteomes" id="UP000676511">
    <property type="component" value="Chromosome"/>
</dbReference>
<evidence type="ECO:0000313" key="5">
    <source>
        <dbReference type="EMBL" id="QUB38501.1"/>
    </source>
</evidence>
<evidence type="ECO:0000256" key="2">
    <source>
        <dbReference type="PROSITE-ProRule" id="PRU00703"/>
    </source>
</evidence>
<dbReference type="EMBL" id="MRXX01000006">
    <property type="protein sequence ID" value="MBK4779502.1"/>
    <property type="molecule type" value="Genomic_DNA"/>
</dbReference>
<reference evidence="5 6" key="2">
    <citation type="submission" date="2021-03" db="EMBL/GenBank/DDBJ databases">
        <title>Human Oral Microbial Genomes.</title>
        <authorList>
            <person name="Johnston C.D."/>
            <person name="Chen T."/>
            <person name="Dewhirst F.E."/>
        </authorList>
    </citation>
    <scope>NUCLEOTIDE SEQUENCE [LARGE SCALE GENOMIC DNA]</scope>
    <source>
        <strain evidence="5 6">CCUG 66490</strain>
    </source>
</reference>
<keyword evidence="1" id="KW-0677">Repeat</keyword>
<keyword evidence="6" id="KW-1185">Reference proteome</keyword>
<dbReference type="AlphaFoldDB" id="A0A9X0WNP4"/>
<feature type="domain" description="CBS" evidence="3">
    <location>
        <begin position="18"/>
        <end position="77"/>
    </location>
</feature>
<name>A0A9X0WNP4_9STRE</name>
<organism evidence="4 7">
    <name type="scientific">Streptococcus lactarius</name>
    <dbReference type="NCBI Taxonomy" id="684066"/>
    <lineage>
        <taxon>Bacteria</taxon>
        <taxon>Bacillati</taxon>
        <taxon>Bacillota</taxon>
        <taxon>Bacilli</taxon>
        <taxon>Lactobacillales</taxon>
        <taxon>Streptococcaceae</taxon>
        <taxon>Streptococcus</taxon>
    </lineage>
</organism>
<dbReference type="PANTHER" id="PTHR48108">
    <property type="entry name" value="CBS DOMAIN-CONTAINING PROTEIN CBSX2, CHLOROPLASTIC"/>
    <property type="match status" value="1"/>
</dbReference>
<accession>A0A9X0WNP4</accession>
<evidence type="ECO:0000313" key="6">
    <source>
        <dbReference type="Proteomes" id="UP000676511"/>
    </source>
</evidence>
<gene>
    <name evidence="4" type="ORF">BTU61_04715</name>
    <name evidence="5" type="ORF">J4854_08110</name>
</gene>
<dbReference type="RefSeq" id="WP_200772542.1">
    <property type="nucleotide sequence ID" value="NZ_CP072329.1"/>
</dbReference>
<dbReference type="SMART" id="SM00116">
    <property type="entry name" value="CBS"/>
    <property type="match status" value="2"/>
</dbReference>
<evidence type="ECO:0000256" key="1">
    <source>
        <dbReference type="ARBA" id="ARBA00022737"/>
    </source>
</evidence>
<keyword evidence="2" id="KW-0129">CBS domain</keyword>
<dbReference type="Pfam" id="PF00571">
    <property type="entry name" value="CBS"/>
    <property type="match status" value="2"/>
</dbReference>
<dbReference type="InterPro" id="IPR051462">
    <property type="entry name" value="CBS_domain-containing"/>
</dbReference>
<dbReference type="SUPFAM" id="SSF54631">
    <property type="entry name" value="CBS-domain pair"/>
    <property type="match status" value="1"/>
</dbReference>
<dbReference type="Proteomes" id="UP001138780">
    <property type="component" value="Unassembled WGS sequence"/>
</dbReference>
<evidence type="ECO:0000313" key="7">
    <source>
        <dbReference type="Proteomes" id="UP001138780"/>
    </source>
</evidence>
<reference evidence="4" key="1">
    <citation type="submission" date="2016-12" db="EMBL/GenBank/DDBJ databases">
        <title>Draft genome of Streptococcus lactarius CCUG 66490T type strain.</title>
        <authorList>
            <person name="Salva-Serra F."/>
            <person name="Engstrom-Jakobsson H."/>
            <person name="Thorell K."/>
            <person name="Gomila M."/>
            <person name="Gonzales-Siles L."/>
            <person name="Busquets A."/>
            <person name="Jaen-Luchoro D."/>
            <person name="Karlsson R."/>
            <person name="Kristiansson E."/>
            <person name="Moore E."/>
        </authorList>
    </citation>
    <scope>NUCLEOTIDE SEQUENCE</scope>
    <source>
        <strain evidence="4">CCUG 66490</strain>
    </source>
</reference>
<sequence>MIAKEFERFLLAQEETFLTPATNLAVLIDTHNVDHAVLLLSQISYSRIPVVTAERKFVGTISLTDILSYQLQHNIPEETFASMDIVDIAKKEVGIIGVDFNLTEVLHKLVDDSFLSVVDQAGIFQGIITRKSILKAINSLMHNFSNEYEMIPK</sequence>
<proteinExistence type="predicted"/>
<dbReference type="InterPro" id="IPR000644">
    <property type="entry name" value="CBS_dom"/>
</dbReference>
<dbReference type="NCBIfam" id="NF041630">
    <property type="entry name" value="CBS_CbpB"/>
    <property type="match status" value="1"/>
</dbReference>
<dbReference type="EMBL" id="CP072329">
    <property type="protein sequence ID" value="QUB38501.1"/>
    <property type="molecule type" value="Genomic_DNA"/>
</dbReference>
<dbReference type="PROSITE" id="PS51371">
    <property type="entry name" value="CBS"/>
    <property type="match status" value="1"/>
</dbReference>
<protein>
    <submittedName>
        <fullName evidence="4">CBS domain-containing protein</fullName>
    </submittedName>
</protein>
<dbReference type="PANTHER" id="PTHR48108:SF26">
    <property type="entry name" value="CBS DOMAIN-CONTAINING PROTEIN DDB_G0289609"/>
    <property type="match status" value="1"/>
</dbReference>
<dbReference type="InterPro" id="IPR048125">
    <property type="entry name" value="CBS_CbpB"/>
</dbReference>
<evidence type="ECO:0000313" key="4">
    <source>
        <dbReference type="EMBL" id="MBK4779502.1"/>
    </source>
</evidence>
<evidence type="ECO:0000259" key="3">
    <source>
        <dbReference type="PROSITE" id="PS51371"/>
    </source>
</evidence>
<dbReference type="InterPro" id="IPR046342">
    <property type="entry name" value="CBS_dom_sf"/>
</dbReference>
<dbReference type="Gene3D" id="3.10.580.10">
    <property type="entry name" value="CBS-domain"/>
    <property type="match status" value="1"/>
</dbReference>